<protein>
    <submittedName>
        <fullName evidence="1">Uncharacterized protein</fullName>
    </submittedName>
</protein>
<reference evidence="1 2" key="1">
    <citation type="submission" date="2014-12" db="EMBL/GenBank/DDBJ databases">
        <title>Reclassification of Actinobacillus muris as Muribacter muris.</title>
        <authorList>
            <person name="Christensen H."/>
            <person name="Nicklas W."/>
            <person name="Bisgaard M."/>
        </authorList>
    </citation>
    <scope>NUCLEOTIDE SEQUENCE [LARGE SCALE GENOMIC DNA]</scope>
    <source>
        <strain evidence="1 2">Ackerman80-443D</strain>
    </source>
</reference>
<dbReference type="Proteomes" id="UP000036270">
    <property type="component" value="Unassembled WGS sequence"/>
</dbReference>
<comment type="caution">
    <text evidence="1">The sequence shown here is derived from an EMBL/GenBank/DDBJ whole genome shotgun (WGS) entry which is preliminary data.</text>
</comment>
<gene>
    <name evidence="1" type="ORF">RO21_11875</name>
</gene>
<name>A0A0J5P4R2_9PAST</name>
<dbReference type="PATRIC" id="fig|67855.3.peg.149"/>
<keyword evidence="2" id="KW-1185">Reference proteome</keyword>
<organism evidence="1 2">
    <name type="scientific">Muribacter muris</name>
    <dbReference type="NCBI Taxonomy" id="67855"/>
    <lineage>
        <taxon>Bacteria</taxon>
        <taxon>Pseudomonadati</taxon>
        <taxon>Pseudomonadota</taxon>
        <taxon>Gammaproteobacteria</taxon>
        <taxon>Pasteurellales</taxon>
        <taxon>Pasteurellaceae</taxon>
        <taxon>Muribacter</taxon>
    </lineage>
</organism>
<dbReference type="RefSeq" id="WP_047977992.1">
    <property type="nucleotide sequence ID" value="NZ_JWIZ01000114.1"/>
</dbReference>
<dbReference type="AlphaFoldDB" id="A0A0J5P4R2"/>
<accession>A0A0J5P4R2</accession>
<evidence type="ECO:0000313" key="1">
    <source>
        <dbReference type="EMBL" id="KMK50429.1"/>
    </source>
</evidence>
<dbReference type="EMBL" id="JWIZ01000114">
    <property type="protein sequence ID" value="KMK50429.1"/>
    <property type="molecule type" value="Genomic_DNA"/>
</dbReference>
<evidence type="ECO:0000313" key="2">
    <source>
        <dbReference type="Proteomes" id="UP000036270"/>
    </source>
</evidence>
<sequence>MLFKPDLSKCKENQIKILDLWKKDICMSKLLKHAKRVLTIPDSVEVYNRFSGRNNSEYIHKNNINDEFTALLDKFYSLNEHLYVLYSGRTCKLNKMGFLDQAYPIFYLNYVFLKRYFSELIYTEDFFSLIVSDVNFNTVIDLSNIDNHMEEPEHVDKYTISYKIICSV</sequence>
<proteinExistence type="predicted"/>